<dbReference type="GO" id="GO:0008233">
    <property type="term" value="F:peptidase activity"/>
    <property type="evidence" value="ECO:0007669"/>
    <property type="project" value="UniProtKB-KW"/>
</dbReference>
<dbReference type="GO" id="GO:0006508">
    <property type="term" value="P:proteolysis"/>
    <property type="evidence" value="ECO:0007669"/>
    <property type="project" value="UniProtKB-KW"/>
</dbReference>
<evidence type="ECO:0000256" key="1">
    <source>
        <dbReference type="ARBA" id="ARBA00022670"/>
    </source>
</evidence>
<proteinExistence type="inferred from homology"/>
<dbReference type="InterPro" id="IPR051454">
    <property type="entry name" value="RNA/ubiquinone_mod_enzymes"/>
</dbReference>
<evidence type="ECO:0000313" key="5">
    <source>
        <dbReference type="EMBL" id="HIU95745.1"/>
    </source>
</evidence>
<evidence type="ECO:0000256" key="3">
    <source>
        <dbReference type="ARBA" id="ARBA00038374"/>
    </source>
</evidence>
<dbReference type="Gene3D" id="2.40.30.10">
    <property type="entry name" value="Translation factors"/>
    <property type="match status" value="1"/>
</dbReference>
<evidence type="ECO:0000256" key="2">
    <source>
        <dbReference type="ARBA" id="ARBA00022801"/>
    </source>
</evidence>
<sequence>MKKMELLAPAGDLEKLKIAVDYGADAVYFGGEMFSLRAGAGNLSTDEIKEGVEYAHRRGVKCHMAFNIFAHNEDIGPMTGYLRRISDIPIDAFIVSDPGVMAIVRDARPDAELHLSTQANMTNYATANFWYSRGVKRLVLARELTFDEIKEIRGNIPEDMELEAFAHGAMCISYSGRCLLSNFMIDRDANRGQCAHPCRWKYRLVEEQRPGEYYPIEEDDRGTYIMNSKDLCMLEYIPELAQAGISSLKIEGRMKSIFYVASVVGAYRKAIDAYYADPEGYSCDPAWMSEMEKASHREFTTGFYFHKPTDKDQNYQTSDYTRDYSFVGLVRSYDPDTKMAVVEQRNKMVLGDEIEVFGPGADFFTQKLEIMENEDGEPVESAPHPQQILKIRMEQPVAASFMLRKKKYI</sequence>
<dbReference type="Proteomes" id="UP000824130">
    <property type="component" value="Unassembled WGS sequence"/>
</dbReference>
<dbReference type="Pfam" id="PF16325">
    <property type="entry name" value="Peptidase_U32_C"/>
    <property type="match status" value="1"/>
</dbReference>
<dbReference type="InterPro" id="IPR001539">
    <property type="entry name" value="Peptidase_U32"/>
</dbReference>
<dbReference type="Pfam" id="PF01136">
    <property type="entry name" value="Peptidase_U32"/>
    <property type="match status" value="1"/>
</dbReference>
<dbReference type="EMBL" id="DVOB01000074">
    <property type="protein sequence ID" value="HIU95745.1"/>
    <property type="molecule type" value="Genomic_DNA"/>
</dbReference>
<dbReference type="AlphaFoldDB" id="A0A9D1N617"/>
<comment type="similarity">
    <text evidence="3">Belongs to the peptidase U32 family.</text>
</comment>
<evidence type="ECO:0000259" key="4">
    <source>
        <dbReference type="Pfam" id="PF16325"/>
    </source>
</evidence>
<dbReference type="InterPro" id="IPR032525">
    <property type="entry name" value="Peptidase_U32_C"/>
</dbReference>
<feature type="domain" description="Peptidase family U32 C-terminal" evidence="4">
    <location>
        <begin position="322"/>
        <end position="404"/>
    </location>
</feature>
<reference evidence="5" key="2">
    <citation type="journal article" date="2021" name="PeerJ">
        <title>Extensive microbial diversity within the chicken gut microbiome revealed by metagenomics and culture.</title>
        <authorList>
            <person name="Gilroy R."/>
            <person name="Ravi A."/>
            <person name="Getino M."/>
            <person name="Pursley I."/>
            <person name="Horton D.L."/>
            <person name="Alikhan N.F."/>
            <person name="Baker D."/>
            <person name="Gharbi K."/>
            <person name="Hall N."/>
            <person name="Watson M."/>
            <person name="Adriaenssens E.M."/>
            <person name="Foster-Nyarko E."/>
            <person name="Jarju S."/>
            <person name="Secka A."/>
            <person name="Antonio M."/>
            <person name="Oren A."/>
            <person name="Chaudhuri R.R."/>
            <person name="La Ragione R."/>
            <person name="Hildebrand F."/>
            <person name="Pallen M.J."/>
        </authorList>
    </citation>
    <scope>NUCLEOTIDE SEQUENCE</scope>
    <source>
        <strain evidence="5">ChiSjej4B22-8349</strain>
    </source>
</reference>
<reference evidence="5" key="1">
    <citation type="submission" date="2020-10" db="EMBL/GenBank/DDBJ databases">
        <authorList>
            <person name="Gilroy R."/>
        </authorList>
    </citation>
    <scope>NUCLEOTIDE SEQUENCE</scope>
    <source>
        <strain evidence="5">ChiSjej4B22-8349</strain>
    </source>
</reference>
<accession>A0A9D1N617</accession>
<dbReference type="PANTHER" id="PTHR30217:SF6">
    <property type="entry name" value="TRNA HYDROXYLATION PROTEIN P"/>
    <property type="match status" value="1"/>
</dbReference>
<organism evidence="5 6">
    <name type="scientific">Candidatus Allocopromorpha excrementipullorum</name>
    <dbReference type="NCBI Taxonomy" id="2840743"/>
    <lineage>
        <taxon>Bacteria</taxon>
        <taxon>Bacillati</taxon>
        <taxon>Bacillota</taxon>
        <taxon>Clostridia</taxon>
        <taxon>Eubacteriales</taxon>
        <taxon>Eubacteriaceae</taxon>
        <taxon>Eubacteriaceae incertae sedis</taxon>
        <taxon>Candidatus Allocopromorpha</taxon>
    </lineage>
</organism>
<keyword evidence="2" id="KW-0378">Hydrolase</keyword>
<dbReference type="PROSITE" id="PS01276">
    <property type="entry name" value="PEPTIDASE_U32"/>
    <property type="match status" value="1"/>
</dbReference>
<evidence type="ECO:0000313" key="6">
    <source>
        <dbReference type="Proteomes" id="UP000824130"/>
    </source>
</evidence>
<gene>
    <name evidence="5" type="ORF">IAD25_03430</name>
</gene>
<protein>
    <submittedName>
        <fullName evidence="5">U32 family peptidase</fullName>
    </submittedName>
</protein>
<dbReference type="PANTHER" id="PTHR30217">
    <property type="entry name" value="PEPTIDASE U32 FAMILY"/>
    <property type="match status" value="1"/>
</dbReference>
<name>A0A9D1N617_9FIRM</name>
<keyword evidence="1" id="KW-0645">Protease</keyword>
<comment type="caution">
    <text evidence="5">The sequence shown here is derived from an EMBL/GenBank/DDBJ whole genome shotgun (WGS) entry which is preliminary data.</text>
</comment>